<evidence type="ECO:0000313" key="2">
    <source>
        <dbReference type="Proteomes" id="UP000479335"/>
    </source>
</evidence>
<gene>
    <name evidence="1" type="ORF">GTP46_05810</name>
</gene>
<dbReference type="RefSeq" id="WP_161005674.1">
    <property type="nucleotide sequence ID" value="NZ_WWCN01000003.1"/>
</dbReference>
<comment type="caution">
    <text evidence="1">The sequence shown here is derived from an EMBL/GenBank/DDBJ whole genome shotgun (WGS) entry which is preliminary data.</text>
</comment>
<protein>
    <submittedName>
        <fullName evidence="1">Uncharacterized protein</fullName>
    </submittedName>
</protein>
<dbReference type="AlphaFoldDB" id="A0A6L8K7F7"/>
<dbReference type="EMBL" id="WWCN01000003">
    <property type="protein sequence ID" value="MYM22158.1"/>
    <property type="molecule type" value="Genomic_DNA"/>
</dbReference>
<name>A0A6L8K7F7_9BURK</name>
<proteinExistence type="predicted"/>
<keyword evidence="2" id="KW-1185">Reference proteome</keyword>
<dbReference type="Proteomes" id="UP000479335">
    <property type="component" value="Unassembled WGS sequence"/>
</dbReference>
<organism evidence="1 2">
    <name type="scientific">Duganella flavida</name>
    <dbReference type="NCBI Taxonomy" id="2692175"/>
    <lineage>
        <taxon>Bacteria</taxon>
        <taxon>Pseudomonadati</taxon>
        <taxon>Pseudomonadota</taxon>
        <taxon>Betaproteobacteria</taxon>
        <taxon>Burkholderiales</taxon>
        <taxon>Oxalobacteraceae</taxon>
        <taxon>Telluria group</taxon>
        <taxon>Duganella</taxon>
    </lineage>
</organism>
<reference evidence="1 2" key="1">
    <citation type="submission" date="2019-12" db="EMBL/GenBank/DDBJ databases">
        <title>Novel species isolated from a subtropical stream in China.</title>
        <authorList>
            <person name="Lu H."/>
        </authorList>
    </citation>
    <scope>NUCLEOTIDE SEQUENCE [LARGE SCALE GENOMIC DNA]</scope>
    <source>
        <strain evidence="1 2">FT135W</strain>
    </source>
</reference>
<evidence type="ECO:0000313" key="1">
    <source>
        <dbReference type="EMBL" id="MYM22158.1"/>
    </source>
</evidence>
<accession>A0A6L8K7F7</accession>
<sequence>MQKVLSQQAVEEDVQKVISSLGTVPTVTAIELIRALQQKERAPNMAPIISAFLSHATADLIARICLAPDANMKEVSNLIESIVAFAGSIGCSRTSTLDIELRRVFVPMDFPAQPRGAALSGANPKVALVSYGGKYYEPGTAPPEVLSRWEVAEDLAHQFVERCRITEKGKYSHLSRHEILQQYLDRLLQAGWGTDSDMRWVIRRTAVLLEWDIPDEAKLR</sequence>